<accession>A0ABP1FIV7</accession>
<evidence type="ECO:0000313" key="1">
    <source>
        <dbReference type="EMBL" id="CAL5219888.1"/>
    </source>
</evidence>
<name>A0ABP1FIV7_9CHLO</name>
<gene>
    <name evidence="1" type="primary">g1812</name>
    <name evidence="1" type="ORF">VP750_LOCUS1547</name>
</gene>
<protein>
    <submittedName>
        <fullName evidence="1">G1812 protein</fullName>
    </submittedName>
</protein>
<keyword evidence="2" id="KW-1185">Reference proteome</keyword>
<organism evidence="1 2">
    <name type="scientific">Coccomyxa viridis</name>
    <dbReference type="NCBI Taxonomy" id="1274662"/>
    <lineage>
        <taxon>Eukaryota</taxon>
        <taxon>Viridiplantae</taxon>
        <taxon>Chlorophyta</taxon>
        <taxon>core chlorophytes</taxon>
        <taxon>Trebouxiophyceae</taxon>
        <taxon>Trebouxiophyceae incertae sedis</taxon>
        <taxon>Coccomyxaceae</taxon>
        <taxon>Coccomyxa</taxon>
    </lineage>
</organism>
<reference evidence="1 2" key="1">
    <citation type="submission" date="2024-06" db="EMBL/GenBank/DDBJ databases">
        <authorList>
            <person name="Kraege A."/>
            <person name="Thomma B."/>
        </authorList>
    </citation>
    <scope>NUCLEOTIDE SEQUENCE [LARGE SCALE GENOMIC DNA]</scope>
</reference>
<evidence type="ECO:0000313" key="2">
    <source>
        <dbReference type="Proteomes" id="UP001497392"/>
    </source>
</evidence>
<dbReference type="EMBL" id="CAXHTA020000002">
    <property type="protein sequence ID" value="CAL5219888.1"/>
    <property type="molecule type" value="Genomic_DNA"/>
</dbReference>
<sequence>MGPEVHPVAQKILEYGYGETYGQERVLETFQTFLAAMDQNASQLKLTDANIGQFLNFFLEQHEGGMARGYLF</sequence>
<proteinExistence type="predicted"/>
<comment type="caution">
    <text evidence="1">The sequence shown here is derived from an EMBL/GenBank/DDBJ whole genome shotgun (WGS) entry which is preliminary data.</text>
</comment>
<dbReference type="Proteomes" id="UP001497392">
    <property type="component" value="Unassembled WGS sequence"/>
</dbReference>